<sequence>MTATAGRCRAPARPRSSIRCRRSGGNRRVGVSPRKAPGNRNTLLVAPVRWFCTGPLPPVASLLSNAPMRNHDLFSLALFVNICETRSVSRAAERIVSIARGRAESAFGDFEHWREMIANRPSGRPSEPDEVARIVAMLAAPAARYLSGTMADLDGGMRHRG</sequence>
<dbReference type="AlphaFoldDB" id="Q1YIH2"/>
<feature type="compositionally biased region" description="Basic residues" evidence="1">
    <location>
        <begin position="14"/>
        <end position="25"/>
    </location>
</feature>
<reference evidence="2 3" key="1">
    <citation type="journal article" date="2008" name="Appl. Environ. Microbiol.">
        <title>Genomic insights into Mn(II) oxidation by the marine alphaproteobacterium Aurantimonas sp. strain SI85-9A1.</title>
        <authorList>
            <person name="Dick G.J."/>
            <person name="Podell S."/>
            <person name="Johnson H.A."/>
            <person name="Rivera-Espinoza Y."/>
            <person name="Bernier-Latmani R."/>
            <person name="McCarthy J.K."/>
            <person name="Torpey J.W."/>
            <person name="Clement B.G."/>
            <person name="Gaasterland T."/>
            <person name="Tebo B.M."/>
        </authorList>
    </citation>
    <scope>NUCLEOTIDE SEQUENCE [LARGE SCALE GENOMIC DNA]</scope>
    <source>
        <strain evidence="2 3">SI85-9A1</strain>
    </source>
</reference>
<protein>
    <submittedName>
        <fullName evidence="2">Uncharacterized protein</fullName>
    </submittedName>
</protein>
<dbReference type="EMBL" id="AAPJ01000003">
    <property type="protein sequence ID" value="EAS50146.1"/>
    <property type="molecule type" value="Genomic_DNA"/>
</dbReference>
<keyword evidence="3" id="KW-1185">Reference proteome</keyword>
<comment type="caution">
    <text evidence="2">The sequence shown here is derived from an EMBL/GenBank/DDBJ whole genome shotgun (WGS) entry which is preliminary data.</text>
</comment>
<organism evidence="2 3">
    <name type="scientific">Aurantimonas manganoxydans (strain ATCC BAA-1229 / DSM 21871 / SI85-9A1)</name>
    <dbReference type="NCBI Taxonomy" id="287752"/>
    <lineage>
        <taxon>Bacteria</taxon>
        <taxon>Pseudomonadati</taxon>
        <taxon>Pseudomonadota</taxon>
        <taxon>Alphaproteobacteria</taxon>
        <taxon>Hyphomicrobiales</taxon>
        <taxon>Aurantimonadaceae</taxon>
        <taxon>Aurantimonas</taxon>
    </lineage>
</organism>
<dbReference type="BioCyc" id="AURANTIMONAS:SI859A1_01508-MONOMER"/>
<name>Q1YIH2_AURMS</name>
<dbReference type="InterPro" id="IPR036291">
    <property type="entry name" value="NAD(P)-bd_dom_sf"/>
</dbReference>
<proteinExistence type="predicted"/>
<dbReference type="HOGENOM" id="CLU_1641805_0_0_5"/>
<accession>Q1YIH2</accession>
<dbReference type="Proteomes" id="UP000000321">
    <property type="component" value="Unassembled WGS sequence"/>
</dbReference>
<feature type="region of interest" description="Disordered" evidence="1">
    <location>
        <begin position="14"/>
        <end position="36"/>
    </location>
</feature>
<evidence type="ECO:0000313" key="3">
    <source>
        <dbReference type="Proteomes" id="UP000000321"/>
    </source>
</evidence>
<evidence type="ECO:0000313" key="2">
    <source>
        <dbReference type="EMBL" id="EAS50146.1"/>
    </source>
</evidence>
<dbReference type="Pfam" id="PF13561">
    <property type="entry name" value="adh_short_C2"/>
    <property type="match status" value="1"/>
</dbReference>
<dbReference type="SUPFAM" id="SSF51735">
    <property type="entry name" value="NAD(P)-binding Rossmann-fold domains"/>
    <property type="match status" value="1"/>
</dbReference>
<evidence type="ECO:0000256" key="1">
    <source>
        <dbReference type="SAM" id="MobiDB-lite"/>
    </source>
</evidence>
<gene>
    <name evidence="2" type="ORF">SI859A1_01508</name>
</gene>
<dbReference type="InterPro" id="IPR002347">
    <property type="entry name" value="SDR_fam"/>
</dbReference>
<dbReference type="Gene3D" id="3.40.50.720">
    <property type="entry name" value="NAD(P)-binding Rossmann-like Domain"/>
    <property type="match status" value="1"/>
</dbReference>